<evidence type="ECO:0000256" key="1">
    <source>
        <dbReference type="SAM" id="MobiDB-lite"/>
    </source>
</evidence>
<feature type="chain" id="PRO_5007565457" description="Secreted protein" evidence="2">
    <location>
        <begin position="26"/>
        <end position="122"/>
    </location>
</feature>
<dbReference type="AlphaFoldDB" id="A0A150P151"/>
<protein>
    <recommendedName>
        <fullName evidence="5">Secreted protein</fullName>
    </recommendedName>
</protein>
<evidence type="ECO:0008006" key="5">
    <source>
        <dbReference type="Google" id="ProtNLM"/>
    </source>
</evidence>
<keyword evidence="2" id="KW-0732">Signal</keyword>
<sequence length="122" mass="13792">MKNIPKIAAYLSLSASLSLASACVAERMESDDAAGEATSEVAQASPGVADDLSHEACASEVDEDVAESSAEQYYPHYPPRPEPWECRRYEWCLRRHGYRYCSRVFPPHVVRYCYGFPGWLRR</sequence>
<gene>
    <name evidence="3" type="ORF">BE08_06105</name>
</gene>
<evidence type="ECO:0000256" key="2">
    <source>
        <dbReference type="SAM" id="SignalP"/>
    </source>
</evidence>
<feature type="signal peptide" evidence="2">
    <location>
        <begin position="1"/>
        <end position="25"/>
    </location>
</feature>
<comment type="caution">
    <text evidence="3">The sequence shown here is derived from an EMBL/GenBank/DDBJ whole genome shotgun (WGS) entry which is preliminary data.</text>
</comment>
<name>A0A150P151_SORCE</name>
<evidence type="ECO:0000313" key="3">
    <source>
        <dbReference type="EMBL" id="KYF48729.1"/>
    </source>
</evidence>
<proteinExistence type="predicted"/>
<organism evidence="3 4">
    <name type="scientific">Sorangium cellulosum</name>
    <name type="common">Polyangium cellulosum</name>
    <dbReference type="NCBI Taxonomy" id="56"/>
    <lineage>
        <taxon>Bacteria</taxon>
        <taxon>Pseudomonadati</taxon>
        <taxon>Myxococcota</taxon>
        <taxon>Polyangia</taxon>
        <taxon>Polyangiales</taxon>
        <taxon>Polyangiaceae</taxon>
        <taxon>Sorangium</taxon>
    </lineage>
</organism>
<evidence type="ECO:0000313" key="4">
    <source>
        <dbReference type="Proteomes" id="UP000075420"/>
    </source>
</evidence>
<accession>A0A150P151</accession>
<dbReference type="Proteomes" id="UP000075420">
    <property type="component" value="Unassembled WGS sequence"/>
</dbReference>
<dbReference type="EMBL" id="JELY01003462">
    <property type="protein sequence ID" value="KYF48729.1"/>
    <property type="molecule type" value="Genomic_DNA"/>
</dbReference>
<feature type="region of interest" description="Disordered" evidence="1">
    <location>
        <begin position="62"/>
        <end position="83"/>
    </location>
</feature>
<reference evidence="3 4" key="1">
    <citation type="submission" date="2014-02" db="EMBL/GenBank/DDBJ databases">
        <title>The small core and large imbalanced accessory genome model reveals a collaborative survival strategy of Sorangium cellulosum strains in nature.</title>
        <authorList>
            <person name="Han K."/>
            <person name="Peng R."/>
            <person name="Blom J."/>
            <person name="Li Y.-Z."/>
        </authorList>
    </citation>
    <scope>NUCLEOTIDE SEQUENCE [LARGE SCALE GENOMIC DNA]</scope>
    <source>
        <strain evidence="3 4">So0157-25</strain>
    </source>
</reference>
<dbReference type="PROSITE" id="PS51257">
    <property type="entry name" value="PROKAR_LIPOPROTEIN"/>
    <property type="match status" value="1"/>
</dbReference>